<proteinExistence type="predicted"/>
<dbReference type="EMBL" id="JBCNJP010000008">
    <property type="protein sequence ID" value="KAK9074350.1"/>
    <property type="molecule type" value="Genomic_DNA"/>
</dbReference>
<dbReference type="InterPro" id="IPR004827">
    <property type="entry name" value="bZIP"/>
</dbReference>
<dbReference type="GO" id="GO:0000981">
    <property type="term" value="F:DNA-binding transcription factor activity, RNA polymerase II-specific"/>
    <property type="evidence" value="ECO:0007669"/>
    <property type="project" value="TreeGrafter"/>
</dbReference>
<evidence type="ECO:0000313" key="4">
    <source>
        <dbReference type="EMBL" id="KAK9074350.1"/>
    </source>
</evidence>
<feature type="domain" description="BZIP" evidence="3">
    <location>
        <begin position="29"/>
        <end position="79"/>
    </location>
</feature>
<feature type="compositionally biased region" description="Basic and acidic residues" evidence="2">
    <location>
        <begin position="1"/>
        <end position="34"/>
    </location>
</feature>
<sequence length="103" mass="11742">MEDGEVKLDASLRKDSSKNRRTGDHGSSKREKSSGNRVAVRKYRERKKAQNAYLEEEVKKLRVHNRVLIRKLQLQAALEAEAVRLRSLLMTLKAQIGNELGVS</sequence>
<accession>A0AAP0DFU1</accession>
<dbReference type="PANTHER" id="PTHR23334:SF20">
    <property type="entry name" value="BASIC LEUCINE ZIPPER 24"/>
    <property type="match status" value="1"/>
</dbReference>
<dbReference type="Gene3D" id="1.20.5.170">
    <property type="match status" value="1"/>
</dbReference>
<gene>
    <name evidence="4" type="ORF">SSX86_006948</name>
</gene>
<dbReference type="PANTHER" id="PTHR23334">
    <property type="entry name" value="CCAAT/ENHANCER BINDING PROTEIN"/>
    <property type="match status" value="1"/>
</dbReference>
<keyword evidence="1" id="KW-0175">Coiled coil</keyword>
<protein>
    <recommendedName>
        <fullName evidence="3">BZIP domain-containing protein</fullName>
    </recommendedName>
</protein>
<evidence type="ECO:0000259" key="3">
    <source>
        <dbReference type="Pfam" id="PF07716"/>
    </source>
</evidence>
<evidence type="ECO:0000313" key="5">
    <source>
        <dbReference type="Proteomes" id="UP001408789"/>
    </source>
</evidence>
<organism evidence="4 5">
    <name type="scientific">Deinandra increscens subsp. villosa</name>
    <dbReference type="NCBI Taxonomy" id="3103831"/>
    <lineage>
        <taxon>Eukaryota</taxon>
        <taxon>Viridiplantae</taxon>
        <taxon>Streptophyta</taxon>
        <taxon>Embryophyta</taxon>
        <taxon>Tracheophyta</taxon>
        <taxon>Spermatophyta</taxon>
        <taxon>Magnoliopsida</taxon>
        <taxon>eudicotyledons</taxon>
        <taxon>Gunneridae</taxon>
        <taxon>Pentapetalae</taxon>
        <taxon>asterids</taxon>
        <taxon>campanulids</taxon>
        <taxon>Asterales</taxon>
        <taxon>Asteraceae</taxon>
        <taxon>Asteroideae</taxon>
        <taxon>Heliantheae alliance</taxon>
        <taxon>Madieae</taxon>
        <taxon>Madiinae</taxon>
        <taxon>Deinandra</taxon>
    </lineage>
</organism>
<feature type="region of interest" description="Disordered" evidence="2">
    <location>
        <begin position="1"/>
        <end position="43"/>
    </location>
</feature>
<dbReference type="Proteomes" id="UP001408789">
    <property type="component" value="Unassembled WGS sequence"/>
</dbReference>
<reference evidence="4 5" key="1">
    <citation type="submission" date="2024-04" db="EMBL/GenBank/DDBJ databases">
        <title>The reference genome of an endangered Asteraceae, Deinandra increscens subsp. villosa, native to the Central Coast of California.</title>
        <authorList>
            <person name="Guilliams M."/>
            <person name="Hasenstab-Lehman K."/>
            <person name="Meyer R."/>
            <person name="Mcevoy S."/>
        </authorList>
    </citation>
    <scope>NUCLEOTIDE SEQUENCE [LARGE SCALE GENOMIC DNA]</scope>
    <source>
        <tissue evidence="4">Leaf</tissue>
    </source>
</reference>
<dbReference type="AlphaFoldDB" id="A0AAP0DFU1"/>
<dbReference type="Pfam" id="PF07716">
    <property type="entry name" value="bZIP_2"/>
    <property type="match status" value="1"/>
</dbReference>
<evidence type="ECO:0000256" key="1">
    <source>
        <dbReference type="SAM" id="Coils"/>
    </source>
</evidence>
<dbReference type="GO" id="GO:0000978">
    <property type="term" value="F:RNA polymerase II cis-regulatory region sequence-specific DNA binding"/>
    <property type="evidence" value="ECO:0007669"/>
    <property type="project" value="TreeGrafter"/>
</dbReference>
<dbReference type="SUPFAM" id="SSF57959">
    <property type="entry name" value="Leucine zipper domain"/>
    <property type="match status" value="1"/>
</dbReference>
<dbReference type="InterPro" id="IPR046347">
    <property type="entry name" value="bZIP_sf"/>
</dbReference>
<name>A0AAP0DFU1_9ASTR</name>
<dbReference type="GO" id="GO:0006351">
    <property type="term" value="P:DNA-templated transcription"/>
    <property type="evidence" value="ECO:0007669"/>
    <property type="project" value="InterPro"/>
</dbReference>
<evidence type="ECO:0000256" key="2">
    <source>
        <dbReference type="SAM" id="MobiDB-lite"/>
    </source>
</evidence>
<feature type="coiled-coil region" evidence="1">
    <location>
        <begin position="44"/>
        <end position="95"/>
    </location>
</feature>
<keyword evidence="5" id="KW-1185">Reference proteome</keyword>
<dbReference type="InterPro" id="IPR031106">
    <property type="entry name" value="C/EBP"/>
</dbReference>
<comment type="caution">
    <text evidence="4">The sequence shown here is derived from an EMBL/GenBank/DDBJ whole genome shotgun (WGS) entry which is preliminary data.</text>
</comment>